<comment type="subcellular location">
    <subcellularLocation>
        <location evidence="1">Nucleus</location>
    </subcellularLocation>
</comment>
<evidence type="ECO:0000256" key="1">
    <source>
        <dbReference type="ARBA" id="ARBA00004123"/>
    </source>
</evidence>
<dbReference type="InterPro" id="IPR044660">
    <property type="entry name" value="IBH1-like"/>
</dbReference>
<keyword evidence="2" id="KW-0805">Transcription regulation</keyword>
<dbReference type="GO" id="GO:0005634">
    <property type="term" value="C:nucleus"/>
    <property type="evidence" value="ECO:0007669"/>
    <property type="project" value="UniProtKB-SubCell"/>
</dbReference>
<dbReference type="OrthoDB" id="1935502at2759"/>
<name>A0A5A7QHI1_STRAF</name>
<evidence type="ECO:0000256" key="4">
    <source>
        <dbReference type="ARBA" id="ARBA00023242"/>
    </source>
</evidence>
<organism evidence="5 6">
    <name type="scientific">Striga asiatica</name>
    <name type="common">Asiatic witchweed</name>
    <name type="synonym">Buchnera asiatica</name>
    <dbReference type="NCBI Taxonomy" id="4170"/>
    <lineage>
        <taxon>Eukaryota</taxon>
        <taxon>Viridiplantae</taxon>
        <taxon>Streptophyta</taxon>
        <taxon>Embryophyta</taxon>
        <taxon>Tracheophyta</taxon>
        <taxon>Spermatophyta</taxon>
        <taxon>Magnoliopsida</taxon>
        <taxon>eudicotyledons</taxon>
        <taxon>Gunneridae</taxon>
        <taxon>Pentapetalae</taxon>
        <taxon>asterids</taxon>
        <taxon>lamiids</taxon>
        <taxon>Lamiales</taxon>
        <taxon>Orobanchaceae</taxon>
        <taxon>Buchnereae</taxon>
        <taxon>Striga</taxon>
    </lineage>
</organism>
<dbReference type="InterPro" id="IPR044549">
    <property type="entry name" value="bHLH_AtIBH1-like"/>
</dbReference>
<dbReference type="EMBL" id="BKCP01006915">
    <property type="protein sequence ID" value="GER44362.1"/>
    <property type="molecule type" value="Genomic_DNA"/>
</dbReference>
<comment type="caution">
    <text evidence="5">The sequence shown here is derived from an EMBL/GenBank/DDBJ whole genome shotgun (WGS) entry which is preliminary data.</text>
</comment>
<evidence type="ECO:0000313" key="6">
    <source>
        <dbReference type="Proteomes" id="UP000325081"/>
    </source>
</evidence>
<sequence>MMRVLKEPPSGFRDFVQGYFRKMAHTILLNFREKEYYDSLVMIDLFVKMFKVFEENGAYCKHHLWFLRLIDENNCCGVDVKATIRELEEELLTASFYNMATGNFPQPRLSSQKLATASESCDFSNPLWRKRSLELRSARICSGNVETMGRRARLDRRRVRPRNPIDRKVRILKRLVTNCESSINGVEGLFEETANYVMALEMRVKVMKIMVNVLKGDGDE</sequence>
<dbReference type="PANTHER" id="PTHR33124:SF39">
    <property type="entry name" value="TRANSCRIPTION FACTOR UPBEAT1"/>
    <property type="match status" value="1"/>
</dbReference>
<evidence type="ECO:0000313" key="5">
    <source>
        <dbReference type="EMBL" id="GER44362.1"/>
    </source>
</evidence>
<reference evidence="6" key="1">
    <citation type="journal article" date="2019" name="Curr. Biol.">
        <title>Genome Sequence of Striga asiatica Provides Insight into the Evolution of Plant Parasitism.</title>
        <authorList>
            <person name="Yoshida S."/>
            <person name="Kim S."/>
            <person name="Wafula E.K."/>
            <person name="Tanskanen J."/>
            <person name="Kim Y.M."/>
            <person name="Honaas L."/>
            <person name="Yang Z."/>
            <person name="Spallek T."/>
            <person name="Conn C.E."/>
            <person name="Ichihashi Y."/>
            <person name="Cheong K."/>
            <person name="Cui S."/>
            <person name="Der J.P."/>
            <person name="Gundlach H."/>
            <person name="Jiao Y."/>
            <person name="Hori C."/>
            <person name="Ishida J.K."/>
            <person name="Kasahara H."/>
            <person name="Kiba T."/>
            <person name="Kim M.S."/>
            <person name="Koo N."/>
            <person name="Laohavisit A."/>
            <person name="Lee Y.H."/>
            <person name="Lumba S."/>
            <person name="McCourt P."/>
            <person name="Mortimer J.C."/>
            <person name="Mutuku J.M."/>
            <person name="Nomura T."/>
            <person name="Sasaki-Sekimoto Y."/>
            <person name="Seto Y."/>
            <person name="Wang Y."/>
            <person name="Wakatake T."/>
            <person name="Sakakibara H."/>
            <person name="Demura T."/>
            <person name="Yamaguchi S."/>
            <person name="Yoneyama K."/>
            <person name="Manabe R.I."/>
            <person name="Nelson D.C."/>
            <person name="Schulman A.H."/>
            <person name="Timko M.P."/>
            <person name="dePamphilis C.W."/>
            <person name="Choi D."/>
            <person name="Shirasu K."/>
        </authorList>
    </citation>
    <scope>NUCLEOTIDE SEQUENCE [LARGE SCALE GENOMIC DNA]</scope>
    <source>
        <strain evidence="6">cv. UVA1</strain>
    </source>
</reference>
<evidence type="ECO:0000256" key="3">
    <source>
        <dbReference type="ARBA" id="ARBA00023163"/>
    </source>
</evidence>
<evidence type="ECO:0000256" key="2">
    <source>
        <dbReference type="ARBA" id="ARBA00023015"/>
    </source>
</evidence>
<dbReference type="CDD" id="cd11444">
    <property type="entry name" value="bHLH_AtIBH1_like"/>
    <property type="match status" value="1"/>
</dbReference>
<dbReference type="GO" id="GO:0006355">
    <property type="term" value="P:regulation of DNA-templated transcription"/>
    <property type="evidence" value="ECO:0007669"/>
    <property type="project" value="InterPro"/>
</dbReference>
<gene>
    <name evidence="5" type="ORF">STAS_21255</name>
</gene>
<keyword evidence="3" id="KW-0804">Transcription</keyword>
<dbReference type="AlphaFoldDB" id="A0A5A7QHI1"/>
<protein>
    <submittedName>
        <fullName evidence="5">Transcription factor</fullName>
    </submittedName>
</protein>
<proteinExistence type="predicted"/>
<keyword evidence="6" id="KW-1185">Reference proteome</keyword>
<dbReference type="Proteomes" id="UP000325081">
    <property type="component" value="Unassembled WGS sequence"/>
</dbReference>
<keyword evidence="4" id="KW-0539">Nucleus</keyword>
<dbReference type="PANTHER" id="PTHR33124">
    <property type="entry name" value="TRANSCRIPTION FACTOR IBH1-LIKE 1"/>
    <property type="match status" value="1"/>
</dbReference>
<accession>A0A5A7QHI1</accession>